<dbReference type="STRING" id="857566.A0A1E3PSP2"/>
<gene>
    <name evidence="3" type="ORF">NADFUDRAFT_81305</name>
</gene>
<dbReference type="InterPro" id="IPR004861">
    <property type="entry name" value="Siw14-like"/>
</dbReference>
<dbReference type="FunFam" id="3.90.190.10:FF:000152">
    <property type="entry name" value="Tyrosine phosphatase, putative"/>
    <property type="match status" value="1"/>
</dbReference>
<keyword evidence="1" id="KW-0378">Hydrolase</keyword>
<sequence length="233" mass="26496">MNESILNTIELQPTIGDLGTLKELSINDATTSHNIRRVPSYIQAHSQFPPPALQPLIRFVPPLNFALVDEGVYRSGHPLPINYPFLEKLRLKTIIYLGDRQKEDNKDYIEWAAATSTPTSTSKTPIKLHYFHVQSAKEPYIENDPEKLTQALNILLDTRNYPVLIHSNKGKHRIGVLVGVMRKMLQGWCLAGIFDEYAKFAAGKGDGDVEFIETFETILEYNSKYAPAWLRRD</sequence>
<dbReference type="EMBL" id="KV454406">
    <property type="protein sequence ID" value="ODQ68298.1"/>
    <property type="molecule type" value="Genomic_DNA"/>
</dbReference>
<feature type="domain" description="Tyrosine-protein phosphatase" evidence="2">
    <location>
        <begin position="64"/>
        <end position="224"/>
    </location>
</feature>
<keyword evidence="4" id="KW-1185">Reference proteome</keyword>
<name>A0A1E3PSP2_9ASCO</name>
<dbReference type="PANTHER" id="PTHR31126:SF74">
    <property type="entry name" value="TYROSINE-PROTEIN PHOSPHATASE-LIKE PROTEIN OCA2"/>
    <property type="match status" value="1"/>
</dbReference>
<dbReference type="GO" id="GO:0016791">
    <property type="term" value="F:phosphatase activity"/>
    <property type="evidence" value="ECO:0007669"/>
    <property type="project" value="InterPro"/>
</dbReference>
<organism evidence="3 4">
    <name type="scientific">Nadsonia fulvescens var. elongata DSM 6958</name>
    <dbReference type="NCBI Taxonomy" id="857566"/>
    <lineage>
        <taxon>Eukaryota</taxon>
        <taxon>Fungi</taxon>
        <taxon>Dikarya</taxon>
        <taxon>Ascomycota</taxon>
        <taxon>Saccharomycotina</taxon>
        <taxon>Dipodascomycetes</taxon>
        <taxon>Dipodascales</taxon>
        <taxon>Dipodascales incertae sedis</taxon>
        <taxon>Nadsonia</taxon>
    </lineage>
</organism>
<dbReference type="SUPFAM" id="SSF52799">
    <property type="entry name" value="(Phosphotyrosine protein) phosphatases II"/>
    <property type="match status" value="1"/>
</dbReference>
<dbReference type="PRINTS" id="PR01911">
    <property type="entry name" value="PFDSPHPHTASE"/>
</dbReference>
<evidence type="ECO:0000313" key="3">
    <source>
        <dbReference type="EMBL" id="ODQ68298.1"/>
    </source>
</evidence>
<dbReference type="Gene3D" id="3.90.190.10">
    <property type="entry name" value="Protein tyrosine phosphatase superfamily"/>
    <property type="match status" value="1"/>
</dbReference>
<dbReference type="Proteomes" id="UP000095009">
    <property type="component" value="Unassembled WGS sequence"/>
</dbReference>
<dbReference type="InterPro" id="IPR020422">
    <property type="entry name" value="TYR_PHOSPHATASE_DUAL_dom"/>
</dbReference>
<proteinExistence type="predicted"/>
<dbReference type="InterPro" id="IPR020428">
    <property type="entry name" value="PFA-DSPs"/>
</dbReference>
<dbReference type="GO" id="GO:0052840">
    <property type="term" value="F:inositol diphosphate tetrakisphosphate diphosphatase activity"/>
    <property type="evidence" value="ECO:0007669"/>
    <property type="project" value="TreeGrafter"/>
</dbReference>
<protein>
    <recommendedName>
        <fullName evidence="2">Tyrosine-protein phosphatase domain-containing protein</fullName>
    </recommendedName>
</protein>
<dbReference type="PROSITE" id="PS50054">
    <property type="entry name" value="TYR_PHOSPHATASE_DUAL"/>
    <property type="match status" value="1"/>
</dbReference>
<evidence type="ECO:0000256" key="1">
    <source>
        <dbReference type="ARBA" id="ARBA00022801"/>
    </source>
</evidence>
<dbReference type="Pfam" id="PF03162">
    <property type="entry name" value="Y_phosphatase2"/>
    <property type="match status" value="1"/>
</dbReference>
<dbReference type="OrthoDB" id="6375174at2759"/>
<accession>A0A1E3PSP2</accession>
<dbReference type="GO" id="GO:0005737">
    <property type="term" value="C:cytoplasm"/>
    <property type="evidence" value="ECO:0007669"/>
    <property type="project" value="TreeGrafter"/>
</dbReference>
<evidence type="ECO:0000259" key="2">
    <source>
        <dbReference type="PROSITE" id="PS50054"/>
    </source>
</evidence>
<evidence type="ECO:0000313" key="4">
    <source>
        <dbReference type="Proteomes" id="UP000095009"/>
    </source>
</evidence>
<dbReference type="InterPro" id="IPR029021">
    <property type="entry name" value="Prot-tyrosine_phosphatase-like"/>
</dbReference>
<dbReference type="AlphaFoldDB" id="A0A1E3PSP2"/>
<dbReference type="PANTHER" id="PTHR31126">
    <property type="entry name" value="TYROSINE-PROTEIN PHOSPHATASE"/>
    <property type="match status" value="1"/>
</dbReference>
<reference evidence="3 4" key="1">
    <citation type="journal article" date="2016" name="Proc. Natl. Acad. Sci. U.S.A.">
        <title>Comparative genomics of biotechnologically important yeasts.</title>
        <authorList>
            <person name="Riley R."/>
            <person name="Haridas S."/>
            <person name="Wolfe K.H."/>
            <person name="Lopes M.R."/>
            <person name="Hittinger C.T."/>
            <person name="Goeker M."/>
            <person name="Salamov A.A."/>
            <person name="Wisecaver J.H."/>
            <person name="Long T.M."/>
            <person name="Calvey C.H."/>
            <person name="Aerts A.L."/>
            <person name="Barry K.W."/>
            <person name="Choi C."/>
            <person name="Clum A."/>
            <person name="Coughlan A.Y."/>
            <person name="Deshpande S."/>
            <person name="Douglass A.P."/>
            <person name="Hanson S.J."/>
            <person name="Klenk H.-P."/>
            <person name="LaButti K.M."/>
            <person name="Lapidus A."/>
            <person name="Lindquist E.A."/>
            <person name="Lipzen A.M."/>
            <person name="Meier-Kolthoff J.P."/>
            <person name="Ohm R.A."/>
            <person name="Otillar R.P."/>
            <person name="Pangilinan J.L."/>
            <person name="Peng Y."/>
            <person name="Rokas A."/>
            <person name="Rosa C.A."/>
            <person name="Scheuner C."/>
            <person name="Sibirny A.A."/>
            <person name="Slot J.C."/>
            <person name="Stielow J.B."/>
            <person name="Sun H."/>
            <person name="Kurtzman C.P."/>
            <person name="Blackwell M."/>
            <person name="Grigoriev I.V."/>
            <person name="Jeffries T.W."/>
        </authorList>
    </citation>
    <scope>NUCLEOTIDE SEQUENCE [LARGE SCALE GENOMIC DNA]</scope>
    <source>
        <strain evidence="3 4">DSM 6958</strain>
    </source>
</reference>